<gene>
    <name evidence="1" type="ORF">KI659_14630</name>
</gene>
<dbReference type="EMBL" id="JAHCMY010000010">
    <property type="protein sequence ID" value="MBS9525251.1"/>
    <property type="molecule type" value="Genomic_DNA"/>
</dbReference>
<accession>A0AAP2CL47</accession>
<sequence length="242" mass="27547">MAKQSSIIEMTGNIGKLNFYKDKEGYKVRQREGVSKERIMGDRKFARTRENNAEFANALKAAKLIRGALYPFVNTVCDSRFMQRLSKSMVQTVKSDPVSSRGNRRVAHGDLSLLEGLRLNGATNLKGLFQHHYQVRKEGGKLDLHLQSYTPGQLKVPANTSHFRISLRAISFDVETDSEDKKTASSDFFPVEIPFEGFSMELATTDLLHPQKVYVVVVEFYQQLYQEYEPVAKGRWNVGEFV</sequence>
<keyword evidence="2" id="KW-1185">Reference proteome</keyword>
<evidence type="ECO:0000313" key="1">
    <source>
        <dbReference type="EMBL" id="MBS9525251.1"/>
    </source>
</evidence>
<name>A0AAP2CL47_9BACT</name>
<dbReference type="AlphaFoldDB" id="A0AAP2CL47"/>
<dbReference type="Proteomes" id="UP001319104">
    <property type="component" value="Unassembled WGS sequence"/>
</dbReference>
<organism evidence="1 2">
    <name type="scientific">Litoribacter ruber</name>
    <dbReference type="NCBI Taxonomy" id="702568"/>
    <lineage>
        <taxon>Bacteria</taxon>
        <taxon>Pseudomonadati</taxon>
        <taxon>Bacteroidota</taxon>
        <taxon>Cytophagia</taxon>
        <taxon>Cytophagales</taxon>
        <taxon>Cyclobacteriaceae</taxon>
        <taxon>Litoribacter</taxon>
    </lineage>
</organism>
<dbReference type="RefSeq" id="WP_213946112.1">
    <property type="nucleotide sequence ID" value="NZ_JAHCMY010000010.1"/>
</dbReference>
<proteinExistence type="predicted"/>
<reference evidence="1 2" key="1">
    <citation type="submission" date="2021-05" db="EMBL/GenBank/DDBJ databases">
        <authorList>
            <person name="Zhang Z.D."/>
            <person name="Osman G."/>
        </authorList>
    </citation>
    <scope>NUCLEOTIDE SEQUENCE [LARGE SCALE GENOMIC DNA]</scope>
    <source>
        <strain evidence="1 2">KCTC 32217</strain>
    </source>
</reference>
<comment type="caution">
    <text evidence="1">The sequence shown here is derived from an EMBL/GenBank/DDBJ whole genome shotgun (WGS) entry which is preliminary data.</text>
</comment>
<protein>
    <submittedName>
        <fullName evidence="1">Uncharacterized protein</fullName>
    </submittedName>
</protein>
<evidence type="ECO:0000313" key="2">
    <source>
        <dbReference type="Proteomes" id="UP001319104"/>
    </source>
</evidence>